<keyword evidence="1" id="KW-0812">Transmembrane</keyword>
<organism evidence="3 4">
    <name type="scientific">Subsaximicrobium wynnwilliamsii</name>
    <dbReference type="NCBI Taxonomy" id="291179"/>
    <lineage>
        <taxon>Bacteria</taxon>
        <taxon>Pseudomonadati</taxon>
        <taxon>Bacteroidota</taxon>
        <taxon>Flavobacteriia</taxon>
        <taxon>Flavobacteriales</taxon>
        <taxon>Flavobacteriaceae</taxon>
        <taxon>Subsaximicrobium</taxon>
    </lineage>
</organism>
<name>A0A5C6ZG78_9FLAO</name>
<keyword evidence="1" id="KW-0472">Membrane</keyword>
<comment type="caution">
    <text evidence="3">The sequence shown here is derived from an EMBL/GenBank/DDBJ whole genome shotgun (WGS) entry which is preliminary data.</text>
</comment>
<proteinExistence type="predicted"/>
<sequence length="398" mass="46146">MSKTLKIYLALLCFLFIAIIAVEFSAPTPINWQKTYNETQKIPYGTFVYFNELNSLFPDSKVQEVKVSPYEYFDDYYSWADSSYLTTGTYISIDENNGIDDTSAQELLDFASHGNDIFISSSYFPPKFQDSLNFHLQNGYDFKGKAELSFTNPRLKSDSISAEKGLSNIYFSEIDTLKTTVLGYQKFGDSSYVNFTRTPWGEGAIILHAQPIVFTNYYMLKKKNAKYAAGVMSYLSDDTIYFDSKSKLVNVLGNSPLRFVLNNPPLRWAWYLALISTLLFMIFNAKRKQRIVRVIEPVKNTTVEFTKTIGNLYYETKDHDNLIEKKITYFLEYIRRVYFLDTEYLDEKFIKNLAQKSGKEYIDVKKLINQIAYLRSKASCNEADLLRLNSAIEHFYTK</sequence>
<dbReference type="AlphaFoldDB" id="A0A5C6ZG78"/>
<evidence type="ECO:0000313" key="3">
    <source>
        <dbReference type="EMBL" id="TXD87652.1"/>
    </source>
</evidence>
<keyword evidence="4" id="KW-1185">Reference proteome</keyword>
<evidence type="ECO:0000313" key="4">
    <source>
        <dbReference type="Proteomes" id="UP000321578"/>
    </source>
</evidence>
<feature type="domain" description="DUF4350" evidence="2">
    <location>
        <begin position="82"/>
        <end position="230"/>
    </location>
</feature>
<reference evidence="3 4" key="1">
    <citation type="submission" date="2019-08" db="EMBL/GenBank/DDBJ databases">
        <title>Genomes of Subsaximicrobium wynnwilliamsii strains.</title>
        <authorList>
            <person name="Bowman J.P."/>
        </authorList>
    </citation>
    <scope>NUCLEOTIDE SEQUENCE [LARGE SCALE GENOMIC DNA]</scope>
    <source>
        <strain evidence="3 4">2-80-2</strain>
    </source>
</reference>
<accession>A0A5C6ZG78</accession>
<dbReference type="EMBL" id="VORO01000021">
    <property type="protein sequence ID" value="TXD87652.1"/>
    <property type="molecule type" value="Genomic_DNA"/>
</dbReference>
<protein>
    <submittedName>
        <fullName evidence="3">DUF4350 domain-containing protein</fullName>
    </submittedName>
</protein>
<feature type="transmembrane region" description="Helical" evidence="1">
    <location>
        <begin position="268"/>
        <end position="285"/>
    </location>
</feature>
<evidence type="ECO:0000259" key="2">
    <source>
        <dbReference type="Pfam" id="PF14258"/>
    </source>
</evidence>
<dbReference type="Pfam" id="PF14258">
    <property type="entry name" value="DUF4350"/>
    <property type="match status" value="1"/>
</dbReference>
<dbReference type="RefSeq" id="WP_147087585.1">
    <property type="nucleotide sequence ID" value="NZ_VORM01000022.1"/>
</dbReference>
<evidence type="ECO:0000256" key="1">
    <source>
        <dbReference type="SAM" id="Phobius"/>
    </source>
</evidence>
<dbReference type="OrthoDB" id="1111222at2"/>
<keyword evidence="1" id="KW-1133">Transmembrane helix</keyword>
<dbReference type="InterPro" id="IPR025646">
    <property type="entry name" value="DUF4350"/>
</dbReference>
<dbReference type="Proteomes" id="UP000321578">
    <property type="component" value="Unassembled WGS sequence"/>
</dbReference>
<gene>
    <name evidence="3" type="ORF">ESY86_15945</name>
</gene>